<keyword evidence="2 8" id="KW-0813">Transport</keyword>
<sequence>MTNFYCKITYCLITISLFFAESAISQNTVKGIVKDEVGESLIGVNILSQNAGTGTISDYDGSYSISVPNNDTLIFSYLGYESQKIAVNNSTILDVVMITQASKLDEVVVVGYGTMRKSDVTGSIISIRDEALTDVKSVNVFESLQGRVPGVDISRDNGRAGSGIDILVRGERSLRANNAPLVLVDGVPYGDNVDIPSEDIESIEILKDASSTAVYGSRGANGVILITTKRGTQGKSKVNFSMYHGVSEAFSKVPVFDREGYIKAKIDAKRDIEDWETDPAIQNAFLGDEVRGVEEGIFTDWQDVVTKPGSQSSYYLGFEGGGERNSYSTSFNYFSEDGVVVADEFKRYTFRLNLDSKINSYFKVGNSTVFTFRERDGNGPNFTSAIKSSPITEAYDSLGNYIYQPNFANPRKNPLANIDDISAQRSGRFFSTFYGEVKPTKHIVFRSNFNFDLSGNRNGYMYPQKVPTEGITTSGVNLGYSSGFLWNNILSYSNDIGIHRFSGTLVHEVQSKRNERYELAGQEQLFERQLWYNLNTNASQTTFSSLNETALVSFLGRVNYTIADKYTINFSGRYDGASQLSPGNKWDFFPAASIAWRIKEESFLTNLSVISDLKLRVGFGSSGNASIDPYSTAAALNTNPLFYEFGEPGAEEGILGFRPVALASSSLKWERTQQGNIGLDFGLFNNRISGSFDIYQGYTDRLLLQDQLPPTSGFDNVYVNAGKTKSWGYEIYLQTFNVNTSNFKWNSVFSYASSKEEIVELTSGLRRDEGNLWFVGEPLSVVYDFEKTGIFQYGDESDPTFTAVGEIKVKDQDNNGVIDFDDRVILGARRPDWIGSMINTFKVYDIDLTVNLFAKWGQFIDASAYDFDPRMLDNLLAIDYWTPNNPTNSYPRLDASRAELPYESTLSYADNSYIKIKNITLGYTLPKSLISNIKVSKLRVYASARNPFIVYSSLLEGLDPERNGSTSWPLSRLWLFGVDLSF</sequence>
<dbReference type="InterPro" id="IPR039426">
    <property type="entry name" value="TonB-dep_rcpt-like"/>
</dbReference>
<keyword evidence="3 8" id="KW-1134">Transmembrane beta strand</keyword>
<keyword evidence="5 9" id="KW-0798">TonB box</keyword>
<dbReference type="Pfam" id="PF13715">
    <property type="entry name" value="CarbopepD_reg_2"/>
    <property type="match status" value="1"/>
</dbReference>
<dbReference type="InterPro" id="IPR037066">
    <property type="entry name" value="Plug_dom_sf"/>
</dbReference>
<evidence type="ECO:0000256" key="9">
    <source>
        <dbReference type="RuleBase" id="RU003357"/>
    </source>
</evidence>
<feature type="domain" description="TonB-dependent receptor plug" evidence="11">
    <location>
        <begin position="117"/>
        <end position="223"/>
    </location>
</feature>
<dbReference type="PROSITE" id="PS52016">
    <property type="entry name" value="TONB_DEPENDENT_REC_3"/>
    <property type="match status" value="1"/>
</dbReference>
<dbReference type="Proteomes" id="UP001156666">
    <property type="component" value="Unassembled WGS sequence"/>
</dbReference>
<dbReference type="NCBIfam" id="TIGR04056">
    <property type="entry name" value="OMP_RagA_SusC"/>
    <property type="match status" value="1"/>
</dbReference>
<keyword evidence="13" id="KW-1185">Reference proteome</keyword>
<dbReference type="InterPro" id="IPR008969">
    <property type="entry name" value="CarboxyPept-like_regulatory"/>
</dbReference>
<dbReference type="Gene3D" id="2.40.170.20">
    <property type="entry name" value="TonB-dependent receptor, beta-barrel domain"/>
    <property type="match status" value="1"/>
</dbReference>
<dbReference type="Pfam" id="PF07715">
    <property type="entry name" value="Plug"/>
    <property type="match status" value="1"/>
</dbReference>
<evidence type="ECO:0000256" key="1">
    <source>
        <dbReference type="ARBA" id="ARBA00004571"/>
    </source>
</evidence>
<dbReference type="InterPro" id="IPR036942">
    <property type="entry name" value="Beta-barrel_TonB_sf"/>
</dbReference>
<reference evidence="12" key="1">
    <citation type="journal article" date="2014" name="Int. J. Syst. Evol. Microbiol.">
        <title>Complete genome sequence of Corynebacterium casei LMG S-19264T (=DSM 44701T), isolated from a smear-ripened cheese.</title>
        <authorList>
            <consortium name="US DOE Joint Genome Institute (JGI-PGF)"/>
            <person name="Walter F."/>
            <person name="Albersmeier A."/>
            <person name="Kalinowski J."/>
            <person name="Ruckert C."/>
        </authorList>
    </citation>
    <scope>NUCLEOTIDE SEQUENCE</scope>
    <source>
        <strain evidence="12">NBRC 108769</strain>
    </source>
</reference>
<evidence type="ECO:0000256" key="6">
    <source>
        <dbReference type="ARBA" id="ARBA00023136"/>
    </source>
</evidence>
<name>A0AA37SL13_9BACT</name>
<accession>A0AA37SL13</accession>
<comment type="similarity">
    <text evidence="8 9">Belongs to the TonB-dependent receptor family.</text>
</comment>
<evidence type="ECO:0000313" key="13">
    <source>
        <dbReference type="Proteomes" id="UP001156666"/>
    </source>
</evidence>
<dbReference type="InterPro" id="IPR023996">
    <property type="entry name" value="TonB-dep_OMP_SusC/RagA"/>
</dbReference>
<keyword evidence="6 8" id="KW-0472">Membrane</keyword>
<evidence type="ECO:0000256" key="8">
    <source>
        <dbReference type="PROSITE-ProRule" id="PRU01360"/>
    </source>
</evidence>
<dbReference type="EMBL" id="BSOH01000001">
    <property type="protein sequence ID" value="GLR15469.1"/>
    <property type="molecule type" value="Genomic_DNA"/>
</dbReference>
<evidence type="ECO:0000259" key="11">
    <source>
        <dbReference type="Pfam" id="PF07715"/>
    </source>
</evidence>
<comment type="subcellular location">
    <subcellularLocation>
        <location evidence="1 8">Cell outer membrane</location>
        <topology evidence="1 8">Multi-pass membrane protein</topology>
    </subcellularLocation>
</comment>
<dbReference type="Gene3D" id="2.170.130.10">
    <property type="entry name" value="TonB-dependent receptor, plug domain"/>
    <property type="match status" value="1"/>
</dbReference>
<evidence type="ECO:0000256" key="5">
    <source>
        <dbReference type="ARBA" id="ARBA00023077"/>
    </source>
</evidence>
<dbReference type="InterPro" id="IPR000531">
    <property type="entry name" value="Beta-barrel_TonB"/>
</dbReference>
<evidence type="ECO:0000256" key="4">
    <source>
        <dbReference type="ARBA" id="ARBA00022692"/>
    </source>
</evidence>
<dbReference type="Pfam" id="PF00593">
    <property type="entry name" value="TonB_dep_Rec_b-barrel"/>
    <property type="match status" value="1"/>
</dbReference>
<dbReference type="RefSeq" id="WP_235292362.1">
    <property type="nucleotide sequence ID" value="NZ_BSOH01000001.1"/>
</dbReference>
<reference evidence="12" key="2">
    <citation type="submission" date="2023-01" db="EMBL/GenBank/DDBJ databases">
        <title>Draft genome sequence of Portibacter lacus strain NBRC 108769.</title>
        <authorList>
            <person name="Sun Q."/>
            <person name="Mori K."/>
        </authorList>
    </citation>
    <scope>NUCLEOTIDE SEQUENCE</scope>
    <source>
        <strain evidence="12">NBRC 108769</strain>
    </source>
</reference>
<proteinExistence type="inferred from homology"/>
<evidence type="ECO:0000256" key="3">
    <source>
        <dbReference type="ARBA" id="ARBA00022452"/>
    </source>
</evidence>
<evidence type="ECO:0000256" key="2">
    <source>
        <dbReference type="ARBA" id="ARBA00022448"/>
    </source>
</evidence>
<dbReference type="InterPro" id="IPR012910">
    <property type="entry name" value="Plug_dom"/>
</dbReference>
<evidence type="ECO:0000313" key="12">
    <source>
        <dbReference type="EMBL" id="GLR15469.1"/>
    </source>
</evidence>
<dbReference type="SUPFAM" id="SSF56935">
    <property type="entry name" value="Porins"/>
    <property type="match status" value="1"/>
</dbReference>
<evidence type="ECO:0000256" key="7">
    <source>
        <dbReference type="ARBA" id="ARBA00023237"/>
    </source>
</evidence>
<dbReference type="NCBIfam" id="TIGR04057">
    <property type="entry name" value="SusC_RagA_signa"/>
    <property type="match status" value="1"/>
</dbReference>
<keyword evidence="7 8" id="KW-0998">Cell outer membrane</keyword>
<dbReference type="InterPro" id="IPR023997">
    <property type="entry name" value="TonB-dep_OMP_SusC/RagA_CS"/>
</dbReference>
<gene>
    <name evidence="12" type="ORF">GCM10007940_00840</name>
</gene>
<dbReference type="SUPFAM" id="SSF49464">
    <property type="entry name" value="Carboxypeptidase regulatory domain-like"/>
    <property type="match status" value="1"/>
</dbReference>
<dbReference type="GO" id="GO:0009279">
    <property type="term" value="C:cell outer membrane"/>
    <property type="evidence" value="ECO:0007669"/>
    <property type="project" value="UniProtKB-SubCell"/>
</dbReference>
<comment type="caution">
    <text evidence="12">The sequence shown here is derived from an EMBL/GenBank/DDBJ whole genome shotgun (WGS) entry which is preliminary data.</text>
</comment>
<protein>
    <submittedName>
        <fullName evidence="12">SusC/RagA family TonB-linked outer membrane protein</fullName>
    </submittedName>
</protein>
<dbReference type="AlphaFoldDB" id="A0AA37SL13"/>
<feature type="domain" description="TonB-dependent receptor-like beta-barrel" evidence="10">
    <location>
        <begin position="388"/>
        <end position="818"/>
    </location>
</feature>
<evidence type="ECO:0000259" key="10">
    <source>
        <dbReference type="Pfam" id="PF00593"/>
    </source>
</evidence>
<keyword evidence="4 8" id="KW-0812">Transmembrane</keyword>
<organism evidence="12 13">
    <name type="scientific">Portibacter lacus</name>
    <dbReference type="NCBI Taxonomy" id="1099794"/>
    <lineage>
        <taxon>Bacteria</taxon>
        <taxon>Pseudomonadati</taxon>
        <taxon>Bacteroidota</taxon>
        <taxon>Saprospiria</taxon>
        <taxon>Saprospirales</taxon>
        <taxon>Haliscomenobacteraceae</taxon>
        <taxon>Portibacter</taxon>
    </lineage>
</organism>